<protein>
    <recommendedName>
        <fullName evidence="4">Sporulation protein YpjB</fullName>
    </recommendedName>
</protein>
<accession>A0A6N9Q6H2</accession>
<evidence type="ECO:0008006" key="4">
    <source>
        <dbReference type="Google" id="ProtNLM"/>
    </source>
</evidence>
<dbReference type="InterPro" id="IPR014231">
    <property type="entry name" value="Spore_YpjB"/>
</dbReference>
<keyword evidence="1" id="KW-0812">Transmembrane</keyword>
<evidence type="ECO:0000313" key="3">
    <source>
        <dbReference type="Proteomes" id="UP000448943"/>
    </source>
</evidence>
<proteinExistence type="predicted"/>
<comment type="caution">
    <text evidence="2">The sequence shown here is derived from an EMBL/GenBank/DDBJ whole genome shotgun (WGS) entry which is preliminary data.</text>
</comment>
<organism evidence="2 3">
    <name type="scientific">Chengkuizengella marina</name>
    <dbReference type="NCBI Taxonomy" id="2507566"/>
    <lineage>
        <taxon>Bacteria</taxon>
        <taxon>Bacillati</taxon>
        <taxon>Bacillota</taxon>
        <taxon>Bacilli</taxon>
        <taxon>Bacillales</taxon>
        <taxon>Paenibacillaceae</taxon>
        <taxon>Chengkuizengella</taxon>
    </lineage>
</organism>
<keyword evidence="3" id="KW-1185">Reference proteome</keyword>
<name>A0A6N9Q6H2_9BACL</name>
<reference evidence="2 3" key="1">
    <citation type="submission" date="2019-01" db="EMBL/GenBank/DDBJ databases">
        <title>Chengkuizengella sp. nov., isolated from deep-sea sediment of East Pacific Ocean.</title>
        <authorList>
            <person name="Yang J."/>
            <person name="Lai Q."/>
            <person name="Shao Z."/>
        </authorList>
    </citation>
    <scope>NUCLEOTIDE SEQUENCE [LARGE SCALE GENOMIC DNA]</scope>
    <source>
        <strain evidence="2 3">YPA3-1-1</strain>
    </source>
</reference>
<keyword evidence="1" id="KW-0472">Membrane</keyword>
<feature type="transmembrane region" description="Helical" evidence="1">
    <location>
        <begin position="261"/>
        <end position="281"/>
    </location>
</feature>
<evidence type="ECO:0000256" key="1">
    <source>
        <dbReference type="SAM" id="Phobius"/>
    </source>
</evidence>
<dbReference type="AlphaFoldDB" id="A0A6N9Q6H2"/>
<gene>
    <name evidence="2" type="ORF">ERL59_16220</name>
</gene>
<keyword evidence="1" id="KW-1133">Transmembrane helix</keyword>
<feature type="transmembrane region" description="Helical" evidence="1">
    <location>
        <begin position="20"/>
        <end position="38"/>
    </location>
</feature>
<dbReference type="EMBL" id="SIJB01000032">
    <property type="protein sequence ID" value="NBI30495.1"/>
    <property type="molecule type" value="Genomic_DNA"/>
</dbReference>
<sequence>MLTVIGGCFFMYFFNRKTMFIVYMLFIVFSLILLSGCAKKGPNHSATKVMNLDEENLKQLETMNMLASEMVQKTTEKNYAEARDILLKLSEQLTEVNYEGLTSIEGLRALSDTFIMAKRNFNSVNLSEQDALLSSAKVHLVIDALSHQKEPMWLQYYSVLNSDLSELQTAASLGNKEKTSQLIETYKQHYDFIRPAMIINREPENIEQLDSYLTFLQNHISVDDKKENVNAVIEELKRFLKEVFYQNQSSTVSPLTGDQTIFSWAISIGTIIVSVLFYVGWRRYDYEKTNIFTVKK</sequence>
<dbReference type="Pfam" id="PF09577">
    <property type="entry name" value="Spore_YpjB"/>
    <property type="match status" value="1"/>
</dbReference>
<dbReference type="Proteomes" id="UP000448943">
    <property type="component" value="Unassembled WGS sequence"/>
</dbReference>
<evidence type="ECO:0000313" key="2">
    <source>
        <dbReference type="EMBL" id="NBI30495.1"/>
    </source>
</evidence>